<gene>
    <name evidence="2" type="ORF">COV55_01950</name>
</gene>
<reference evidence="2 3" key="1">
    <citation type="submission" date="2017-09" db="EMBL/GenBank/DDBJ databases">
        <title>Depth-based differentiation of microbial function through sediment-hosted aquifers and enrichment of novel symbionts in the deep terrestrial subsurface.</title>
        <authorList>
            <person name="Probst A.J."/>
            <person name="Ladd B."/>
            <person name="Jarett J.K."/>
            <person name="Geller-Mcgrath D.E."/>
            <person name="Sieber C.M."/>
            <person name="Emerson J.B."/>
            <person name="Anantharaman K."/>
            <person name="Thomas B.C."/>
            <person name="Malmstrom R."/>
            <person name="Stieglmeier M."/>
            <person name="Klingl A."/>
            <person name="Woyke T."/>
            <person name="Ryan C.M."/>
            <person name="Banfield J.F."/>
        </authorList>
    </citation>
    <scope>NUCLEOTIDE SEQUENCE [LARGE SCALE GENOMIC DNA]</scope>
    <source>
        <strain evidence="2">CG11_big_fil_rev_8_21_14_0_20_36_20</strain>
    </source>
</reference>
<sequence length="513" mass="55974">MNKINKRHLSISTVVIFVLSVFSLIFFRQNVLAIWQDPTGYPVETNLDNIVFNPLGENLDLNDHWIFDSSNPAFGLDPNPASQYGLVIGGTDYAGYFNGRVNASVNPGDDALCINENCIASWSDVSGDTFWEAGSGTDIYYNPLTKNGYVGIGTFNPNRKLHIYDTNVNAEIDIQSTVADYWAIYHDKDSNDLRFWQDDNIITFTSQGQVGIGKTNPNSGTMLHVFTNEANKTAILGQNLVEDNYAVGVYGGVFGNKDSIGIYGNAARGGKGVYGISAEYPGVGVYGEGNLFGVHGYSTLEGNVGVGVFGEGANGVYGRSTGGGGSGVYGQQGDGAYAGYFEGDVRVQGSIFGLGVSIVENDGIKDVEARKILDASYMDEYNEVIFPQFDEAINALTLYANRNDIDSYGNDTGEMYWSARGDDPNSKYAASLRNIFPTSITAVYTENNGDDWKEVRNFNIVYNHCDNNTVRDRIEIEGLTLADEVYATVFYRVWPDTGWPCGQGPNPPEYEGS</sequence>
<keyword evidence="1" id="KW-0472">Membrane</keyword>
<dbReference type="AlphaFoldDB" id="A0A2H0NFJ1"/>
<proteinExistence type="predicted"/>
<comment type="caution">
    <text evidence="2">The sequence shown here is derived from an EMBL/GenBank/DDBJ whole genome shotgun (WGS) entry which is preliminary data.</text>
</comment>
<feature type="transmembrane region" description="Helical" evidence="1">
    <location>
        <begin position="9"/>
        <end position="27"/>
    </location>
</feature>
<keyword evidence="1" id="KW-0812">Transmembrane</keyword>
<evidence type="ECO:0000313" key="3">
    <source>
        <dbReference type="Proteomes" id="UP000230564"/>
    </source>
</evidence>
<keyword evidence="1" id="KW-1133">Transmembrane helix</keyword>
<organism evidence="2 3">
    <name type="scientific">Candidatus Komeilibacteria bacterium CG11_big_fil_rev_8_21_14_0_20_36_20</name>
    <dbReference type="NCBI Taxonomy" id="1974477"/>
    <lineage>
        <taxon>Bacteria</taxon>
        <taxon>Candidatus Komeiliibacteriota</taxon>
    </lineage>
</organism>
<name>A0A2H0NFJ1_9BACT</name>
<protein>
    <submittedName>
        <fullName evidence="2">Uncharacterized protein</fullName>
    </submittedName>
</protein>
<evidence type="ECO:0000313" key="2">
    <source>
        <dbReference type="EMBL" id="PIR06846.1"/>
    </source>
</evidence>
<evidence type="ECO:0000256" key="1">
    <source>
        <dbReference type="SAM" id="Phobius"/>
    </source>
</evidence>
<dbReference type="Proteomes" id="UP000230564">
    <property type="component" value="Unassembled WGS sequence"/>
</dbReference>
<dbReference type="EMBL" id="PCWQ01000008">
    <property type="protein sequence ID" value="PIR06846.1"/>
    <property type="molecule type" value="Genomic_DNA"/>
</dbReference>
<accession>A0A2H0NFJ1</accession>